<reference evidence="2 3" key="1">
    <citation type="journal article" date="2015" name="Nature">
        <title>rRNA introns, odd ribosomes, and small enigmatic genomes across a large radiation of phyla.</title>
        <authorList>
            <person name="Brown C.T."/>
            <person name="Hug L.A."/>
            <person name="Thomas B.C."/>
            <person name="Sharon I."/>
            <person name="Castelle C.J."/>
            <person name="Singh A."/>
            <person name="Wilkins M.J."/>
            <person name="Williams K.H."/>
            <person name="Banfield J.F."/>
        </authorList>
    </citation>
    <scope>NUCLEOTIDE SEQUENCE [LARGE SCALE GENOMIC DNA]</scope>
</reference>
<feature type="transmembrane region" description="Helical" evidence="1">
    <location>
        <begin position="7"/>
        <end position="28"/>
    </location>
</feature>
<keyword evidence="1" id="KW-0472">Membrane</keyword>
<feature type="transmembrane region" description="Helical" evidence="1">
    <location>
        <begin position="324"/>
        <end position="345"/>
    </location>
</feature>
<feature type="transmembrane region" description="Helical" evidence="1">
    <location>
        <begin position="195"/>
        <end position="213"/>
    </location>
</feature>
<name>A0A0G1Q4E1_9BACT</name>
<feature type="transmembrane region" description="Helical" evidence="1">
    <location>
        <begin position="697"/>
        <end position="716"/>
    </location>
</feature>
<feature type="transmembrane region" description="Helical" evidence="1">
    <location>
        <begin position="651"/>
        <end position="677"/>
    </location>
</feature>
<feature type="transmembrane region" description="Helical" evidence="1">
    <location>
        <begin position="619"/>
        <end position="639"/>
    </location>
</feature>
<feature type="transmembrane region" description="Helical" evidence="1">
    <location>
        <begin position="463"/>
        <end position="481"/>
    </location>
</feature>
<feature type="transmembrane region" description="Helical" evidence="1">
    <location>
        <begin position="728"/>
        <end position="746"/>
    </location>
</feature>
<keyword evidence="1" id="KW-1133">Transmembrane helix</keyword>
<sequence>MVKKLKFLVKLCLLWGGILAVYLLFSIYQDIRENKLLNYNDTYTSSEVEVKPEYKSDTTFNYVFKITSHDNYLGSITFKYFRLKGVPGQVIFRLREINRPEWYAENRYDFSYFNNDDNYSFGFPVVPDSKDKEFIVEFETVTQNLSQRLNYLDLKAAPILTAKYVFPRATVYKSPKLMASILLNRSVSVVDRLDLVRVGFITLGLAALSVIILNRQEPGGQHRIKIRPKDLQKNVQVLGYWTNKINPFFVPAGILVFLSIAFISGNFPLAERLAVYLWITLFGSAIFFVVQRLFLSRLHKLKAFITLVSINTISIVDDLLTKKLLILAGVLYIIISGLSSTYYLGGDDSRLFYVYPYEFLINYSSKIVSDTGVSQLTNLIPPPSLSAFVVILVGLKKILPMFNLQALLYSINIVGGFWAFYLLLSYLLRPESKHERVITALASFMYVFSMFNFYTIFNSRLVAEYLISLYPLSLLLGIKAIRAGKFYLLVLAVLIWSVFNFVSVTFPIFGAVLLTTLPLLILATWNYKKRLVMYLLGTGLLLGILNFHWLVFIPYTNLSQPLPGSSTPNLTSTEFREQNETGIKTVSEINNSFFPLLNSYHQKIQQNFHWPQLPIYNSWYLKFLPLGLVLIAVVIWAGITVEKDKFKIPLYVAAVANFVLAIYFFTVDIGPWGISLFLWLTNNIPGFVIFRNMYDKFAYAVSFQWALILAVSLSILIKSIKIDRHKFYLLFVTLLIAVINAKPFLLGEFEKLPYWTTLNSYDGIKAFNDDYAQLLNYIKNQETTGRYLSLPLLTGNSVIIEDQFQKNHYYAGVSPLLLLTGKNDLSGLISFSNKSTDVYRWIEKREYDNFGKLQQQLNTQYVIVNNSISTDLQSSFMFSDRLYGLQSPEFIASVLGPKIADFGRRYSLYEISPRYTSSKIYIADDPGVFANQRTILSYTKIASQEYRIKISQLSHVQTLVFLDPYLKGWQLRTPSGKVVFDNSHEQVFGYANSWKLDPLDIKVDLDKTDYVVDDQSRVGLDLRLYFQPYDYYVPSQTISVGAYLLAAVYVIWSFLKPKRAWRS</sequence>
<evidence type="ECO:0000313" key="3">
    <source>
        <dbReference type="Proteomes" id="UP000034264"/>
    </source>
</evidence>
<feature type="transmembrane region" description="Helical" evidence="1">
    <location>
        <begin position="1037"/>
        <end position="1055"/>
    </location>
</feature>
<dbReference type="EMBL" id="LCKS01000001">
    <property type="protein sequence ID" value="KKU03535.1"/>
    <property type="molecule type" value="Genomic_DNA"/>
</dbReference>
<feature type="transmembrane region" description="Helical" evidence="1">
    <location>
        <begin position="486"/>
        <end position="502"/>
    </location>
</feature>
<feature type="transmembrane region" description="Helical" evidence="1">
    <location>
        <begin position="406"/>
        <end position="428"/>
    </location>
</feature>
<comment type="caution">
    <text evidence="2">The sequence shown here is derived from an EMBL/GenBank/DDBJ whole genome shotgun (WGS) entry which is preliminary data.</text>
</comment>
<accession>A0A0G1Q4E1</accession>
<keyword evidence="1" id="KW-0812">Transmembrane</keyword>
<feature type="transmembrane region" description="Helical" evidence="1">
    <location>
        <begin position="508"/>
        <end position="527"/>
    </location>
</feature>
<feature type="transmembrane region" description="Helical" evidence="1">
    <location>
        <begin position="248"/>
        <end position="269"/>
    </location>
</feature>
<proteinExistence type="predicted"/>
<evidence type="ECO:0000256" key="1">
    <source>
        <dbReference type="SAM" id="Phobius"/>
    </source>
</evidence>
<feature type="transmembrane region" description="Helical" evidence="1">
    <location>
        <begin position="534"/>
        <end position="555"/>
    </location>
</feature>
<dbReference type="AlphaFoldDB" id="A0A0G1Q4E1"/>
<dbReference type="Proteomes" id="UP000034264">
    <property type="component" value="Unassembled WGS sequence"/>
</dbReference>
<organism evidence="2 3">
    <name type="scientific">Candidatus Amesbacteria bacterium GW2011_GWC2_45_19</name>
    <dbReference type="NCBI Taxonomy" id="1618366"/>
    <lineage>
        <taxon>Bacteria</taxon>
        <taxon>Candidatus Amesiibacteriota</taxon>
    </lineage>
</organism>
<feature type="transmembrane region" description="Helical" evidence="1">
    <location>
        <begin position="437"/>
        <end position="457"/>
    </location>
</feature>
<protein>
    <submittedName>
        <fullName evidence="2">Uncharacterized protein</fullName>
    </submittedName>
</protein>
<gene>
    <name evidence="2" type="ORF">UX05_C0001G0164</name>
</gene>
<feature type="transmembrane region" description="Helical" evidence="1">
    <location>
        <begin position="275"/>
        <end position="295"/>
    </location>
</feature>
<evidence type="ECO:0000313" key="2">
    <source>
        <dbReference type="EMBL" id="KKU03535.1"/>
    </source>
</evidence>